<comment type="similarity">
    <text evidence="4">Belongs to the queuine tRNA-ribosyltransferase family.</text>
</comment>
<accession>A0AA37QHB7</accession>
<dbReference type="GO" id="GO:0046872">
    <property type="term" value="F:metal ion binding"/>
    <property type="evidence" value="ECO:0007669"/>
    <property type="project" value="UniProtKB-KW"/>
</dbReference>
<evidence type="ECO:0000256" key="4">
    <source>
        <dbReference type="HAMAP-Rule" id="MF_00168"/>
    </source>
</evidence>
<proteinExistence type="inferred from homology"/>
<dbReference type="AlphaFoldDB" id="A0AA37QHB7"/>
<dbReference type="PANTHER" id="PTHR46499">
    <property type="entry name" value="QUEUINE TRNA-RIBOSYLTRANSFERASE"/>
    <property type="match status" value="1"/>
</dbReference>
<feature type="binding site" evidence="4">
    <location>
        <position position="339"/>
    </location>
    <ligand>
        <name>Zn(2+)</name>
        <dbReference type="ChEBI" id="CHEBI:29105"/>
    </ligand>
</feature>
<evidence type="ECO:0000313" key="7">
    <source>
        <dbReference type="Proteomes" id="UP001161325"/>
    </source>
</evidence>
<evidence type="ECO:0000256" key="3">
    <source>
        <dbReference type="ARBA" id="ARBA00022694"/>
    </source>
</evidence>
<dbReference type="GO" id="GO:0008479">
    <property type="term" value="F:tRNA-guanosine(34) queuine transglycosylase activity"/>
    <property type="evidence" value="ECO:0007669"/>
    <property type="project" value="UniProtKB-UniRule"/>
</dbReference>
<gene>
    <name evidence="6" type="primary">tgt_1</name>
    <name evidence="4" type="synonym">tgt</name>
    <name evidence="6" type="ORF">rosag_33510</name>
</gene>
<dbReference type="SUPFAM" id="SSF51713">
    <property type="entry name" value="tRNA-guanine transglycosylase"/>
    <property type="match status" value="1"/>
</dbReference>
<feature type="domain" description="tRNA-guanine(15) transglycosylase-like" evidence="5">
    <location>
        <begin position="14"/>
        <end position="397"/>
    </location>
</feature>
<keyword evidence="3 4" id="KW-0819">tRNA processing</keyword>
<dbReference type="InterPro" id="IPR036511">
    <property type="entry name" value="TGT-like_sf"/>
</dbReference>
<evidence type="ECO:0000313" key="6">
    <source>
        <dbReference type="EMBL" id="GLC26838.1"/>
    </source>
</evidence>
<name>A0AA37QHB7_9BACT</name>
<evidence type="ECO:0000259" key="5">
    <source>
        <dbReference type="Pfam" id="PF01702"/>
    </source>
</evidence>
<feature type="binding site" evidence="4">
    <location>
        <position position="218"/>
    </location>
    <ligand>
        <name>substrate</name>
    </ligand>
</feature>
<dbReference type="InterPro" id="IPR050076">
    <property type="entry name" value="ArchSynthase1/Queuine_TRR"/>
</dbReference>
<feature type="binding site" evidence="4">
    <location>
        <position position="336"/>
    </location>
    <ligand>
        <name>Zn(2+)</name>
        <dbReference type="ChEBI" id="CHEBI:29105"/>
    </ligand>
</feature>
<dbReference type="GO" id="GO:0008616">
    <property type="term" value="P:tRNA queuosine(34) biosynthetic process"/>
    <property type="evidence" value="ECO:0007669"/>
    <property type="project" value="UniProtKB-UniRule"/>
</dbReference>
<dbReference type="EMBL" id="BRXS01000005">
    <property type="protein sequence ID" value="GLC26838.1"/>
    <property type="molecule type" value="Genomic_DNA"/>
</dbReference>
<dbReference type="GO" id="GO:0005829">
    <property type="term" value="C:cytosol"/>
    <property type="evidence" value="ECO:0007669"/>
    <property type="project" value="TreeGrafter"/>
</dbReference>
<feature type="binding site" evidence="4">
    <location>
        <position position="334"/>
    </location>
    <ligand>
        <name>Zn(2+)</name>
        <dbReference type="ChEBI" id="CHEBI:29105"/>
    </ligand>
</feature>
<comment type="caution">
    <text evidence="6">The sequence shown here is derived from an EMBL/GenBank/DDBJ whole genome shotgun (WGS) entry which is preliminary data.</text>
</comment>
<dbReference type="EC" id="2.4.2.29" evidence="4"/>
<dbReference type="Gene3D" id="3.20.20.105">
    <property type="entry name" value="Queuine tRNA-ribosyltransferase-like"/>
    <property type="match status" value="1"/>
</dbReference>
<comment type="function">
    <text evidence="4">Catalyzes the base-exchange of a guanine (G) residue with the queuine precursor 7-aminomethyl-7-deazaguanine (PreQ1) at position 34 (anticodon wobble position) in tRNAs with GU(N) anticodons (tRNA-Asp, -Asn, -His and -Tyr). Catalysis occurs through a double-displacement mechanism. The nucleophile active site attacks the C1' of nucleotide 34 to detach the guanine base from the RNA, forming a covalent enzyme-RNA intermediate. The proton acceptor active site deprotonates the incoming PreQ1, allowing a nucleophilic attack on the C1' of the ribose to form the product. After dissociation, two additional enzymatic reactions on the tRNA convert PreQ1 to queuine (Q), resulting in the hypermodified nucleoside queuosine (7-(((4,5-cis-dihydroxy-2-cyclopenten-1-yl)amino)methyl)-7-deazaguanosine).</text>
</comment>
<feature type="active site" description="Proton acceptor" evidence="4">
    <location>
        <position position="92"/>
    </location>
</feature>
<keyword evidence="7" id="KW-1185">Reference proteome</keyword>
<dbReference type="HAMAP" id="MF_00168">
    <property type="entry name" value="Q_tRNA_Tgt"/>
    <property type="match status" value="1"/>
</dbReference>
<feature type="region of interest" description="RNA binding" evidence="4">
    <location>
        <begin position="277"/>
        <end position="283"/>
    </location>
</feature>
<feature type="binding site" evidence="4">
    <location>
        <position position="146"/>
    </location>
    <ligand>
        <name>substrate</name>
    </ligand>
</feature>
<dbReference type="RefSeq" id="WP_284351290.1">
    <property type="nucleotide sequence ID" value="NZ_BRXS01000005.1"/>
</dbReference>
<keyword evidence="4" id="KW-0479">Metal-binding</keyword>
<dbReference type="PANTHER" id="PTHR46499:SF1">
    <property type="entry name" value="QUEUINE TRNA-RIBOSYLTRANSFERASE"/>
    <property type="match status" value="1"/>
</dbReference>
<keyword evidence="4" id="KW-0862">Zinc</keyword>
<dbReference type="Pfam" id="PF01702">
    <property type="entry name" value="TGT"/>
    <property type="match status" value="1"/>
</dbReference>
<comment type="subunit">
    <text evidence="4">Homodimer. Within each dimer, one monomer is responsible for RNA recognition and catalysis, while the other monomer binds to the replacement base PreQ1.</text>
</comment>
<dbReference type="InterPro" id="IPR002616">
    <property type="entry name" value="tRNA_ribo_trans-like"/>
</dbReference>
<dbReference type="NCBIfam" id="TIGR00449">
    <property type="entry name" value="tgt_general"/>
    <property type="match status" value="2"/>
</dbReference>
<comment type="pathway">
    <text evidence="4">tRNA modification; tRNA-queuosine biosynthesis.</text>
</comment>
<reference evidence="6" key="1">
    <citation type="submission" date="2022-08" db="EMBL/GenBank/DDBJ databases">
        <title>Draft genome sequencing of Roseisolibacter agri AW1220.</title>
        <authorList>
            <person name="Tobiishi Y."/>
            <person name="Tonouchi A."/>
        </authorList>
    </citation>
    <scope>NUCLEOTIDE SEQUENCE</scope>
    <source>
        <strain evidence="6">AW1220</strain>
    </source>
</reference>
<organism evidence="6 7">
    <name type="scientific">Roseisolibacter agri</name>
    <dbReference type="NCBI Taxonomy" id="2014610"/>
    <lineage>
        <taxon>Bacteria</taxon>
        <taxon>Pseudomonadati</taxon>
        <taxon>Gemmatimonadota</taxon>
        <taxon>Gemmatimonadia</taxon>
        <taxon>Gemmatimonadales</taxon>
        <taxon>Gemmatimonadaceae</taxon>
        <taxon>Roseisolibacter</taxon>
    </lineage>
</organism>
<comment type="catalytic activity">
    <reaction evidence="4">
        <text>7-aminomethyl-7-carbaguanine + guanosine(34) in tRNA = 7-aminomethyl-7-carbaguanosine(34) in tRNA + guanine</text>
        <dbReference type="Rhea" id="RHEA:24104"/>
        <dbReference type="Rhea" id="RHEA-COMP:10341"/>
        <dbReference type="Rhea" id="RHEA-COMP:10342"/>
        <dbReference type="ChEBI" id="CHEBI:16235"/>
        <dbReference type="ChEBI" id="CHEBI:58703"/>
        <dbReference type="ChEBI" id="CHEBI:74269"/>
        <dbReference type="ChEBI" id="CHEBI:82833"/>
        <dbReference type="EC" id="2.4.2.29"/>
    </reaction>
</comment>
<sequence length="418" mass="45499">MSAFSFRTSHDQGAARLGWFSTPHGVVETPAFMPVATHGTIKGLSVDEVEAVGGGMMLSNAYHLSLRPGDAMVRALGGLHAFTRWKGPMLTDSGGFQVFSLAKLRAVSEDGVEFRSHLDGSVQQYTPERVIRIERNLGADVIMQFDELVAGGASVAVAQAAMERSLRWLARCRVEFERLEREGRAPITELHAPPGAPPLATHPDDLAPPPQSLFPIVQGGIHPALRRASARGILSSGDWDGIAIGGLSVGEAKPDMHAMLEVCDPELPRDRPRYLMGVGFPDDLVEGVRRGIDLFDCVAPTRMGRHGTAFTPEGTVQIRRGPYRTDRRPLVEGCPCPGCTRYDRAYLRHLFVSEEMLGPRLLALHNVAFLLTLMRDAREALRAGTFASWSEDWLARFRERGSAEGGTAADGRAEDDGA</sequence>
<keyword evidence="4" id="KW-0671">Queuosine biosynthesis</keyword>
<comment type="cofactor">
    <cofactor evidence="4">
        <name>Zn(2+)</name>
        <dbReference type="ChEBI" id="CHEBI:29105"/>
    </cofactor>
    <text evidence="4">Binds 1 zinc ion per subunit.</text>
</comment>
<protein>
    <recommendedName>
        <fullName evidence="4">Queuine tRNA-ribosyltransferase</fullName>
        <ecNumber evidence="4">2.4.2.29</ecNumber>
    </recommendedName>
    <alternativeName>
        <fullName evidence="4">Guanine insertion enzyme</fullName>
    </alternativeName>
    <alternativeName>
        <fullName evidence="4">tRNA-guanine transglycosylase</fullName>
    </alternativeName>
</protein>
<keyword evidence="2 4" id="KW-0808">Transferase</keyword>
<evidence type="ECO:0000256" key="1">
    <source>
        <dbReference type="ARBA" id="ARBA00022676"/>
    </source>
</evidence>
<feature type="active site" description="Nucleophile" evidence="4">
    <location>
        <position position="296"/>
    </location>
</feature>
<dbReference type="InterPro" id="IPR004803">
    <property type="entry name" value="TGT"/>
</dbReference>
<feature type="binding site" evidence="4">
    <location>
        <begin position="92"/>
        <end position="96"/>
    </location>
    <ligand>
        <name>substrate</name>
    </ligand>
</feature>
<feature type="region of interest" description="RNA binding; important for wobble base 34 recognition" evidence="4">
    <location>
        <begin position="301"/>
        <end position="305"/>
    </location>
</feature>
<feature type="binding site" evidence="4">
    <location>
        <position position="246"/>
    </location>
    <ligand>
        <name>substrate</name>
    </ligand>
</feature>
<feature type="binding site" evidence="4">
    <location>
        <position position="365"/>
    </location>
    <ligand>
        <name>Zn(2+)</name>
        <dbReference type="ChEBI" id="CHEBI:29105"/>
    </ligand>
</feature>
<evidence type="ECO:0000256" key="2">
    <source>
        <dbReference type="ARBA" id="ARBA00022679"/>
    </source>
</evidence>
<dbReference type="Proteomes" id="UP001161325">
    <property type="component" value="Unassembled WGS sequence"/>
</dbReference>
<keyword evidence="1 4" id="KW-0328">Glycosyltransferase</keyword>